<proteinExistence type="predicted"/>
<accession>A0A4Y2JD77</accession>
<name>A0A4Y2JD77_ARAVE</name>
<gene>
    <name evidence="1" type="ORF">AVEN_85069_1</name>
</gene>
<dbReference type="Proteomes" id="UP000499080">
    <property type="component" value="Unassembled WGS sequence"/>
</dbReference>
<protein>
    <submittedName>
        <fullName evidence="1">Uncharacterized protein</fullName>
    </submittedName>
</protein>
<sequence length="86" mass="10137">MIGEDLQKFSESPVMRSITIGRLPIWNLPNNSVRIKGTRLYATTRFYPKKSCYDPGDTYHRYATGEDTSVRKIYDYTRMSWGDYTR</sequence>
<evidence type="ECO:0000313" key="1">
    <source>
        <dbReference type="EMBL" id="GBM87368.1"/>
    </source>
</evidence>
<reference evidence="1 2" key="1">
    <citation type="journal article" date="2019" name="Sci. Rep.">
        <title>Orb-weaving spider Araneus ventricosus genome elucidates the spidroin gene catalogue.</title>
        <authorList>
            <person name="Kono N."/>
            <person name="Nakamura H."/>
            <person name="Ohtoshi R."/>
            <person name="Moran D.A.P."/>
            <person name="Shinohara A."/>
            <person name="Yoshida Y."/>
            <person name="Fujiwara M."/>
            <person name="Mori M."/>
            <person name="Tomita M."/>
            <person name="Arakawa K."/>
        </authorList>
    </citation>
    <scope>NUCLEOTIDE SEQUENCE [LARGE SCALE GENOMIC DNA]</scope>
</reference>
<keyword evidence="2" id="KW-1185">Reference proteome</keyword>
<dbReference type="AlphaFoldDB" id="A0A4Y2JD77"/>
<evidence type="ECO:0000313" key="2">
    <source>
        <dbReference type="Proteomes" id="UP000499080"/>
    </source>
</evidence>
<organism evidence="1 2">
    <name type="scientific">Araneus ventricosus</name>
    <name type="common">Orbweaver spider</name>
    <name type="synonym">Epeira ventricosa</name>
    <dbReference type="NCBI Taxonomy" id="182803"/>
    <lineage>
        <taxon>Eukaryota</taxon>
        <taxon>Metazoa</taxon>
        <taxon>Ecdysozoa</taxon>
        <taxon>Arthropoda</taxon>
        <taxon>Chelicerata</taxon>
        <taxon>Arachnida</taxon>
        <taxon>Araneae</taxon>
        <taxon>Araneomorphae</taxon>
        <taxon>Entelegynae</taxon>
        <taxon>Araneoidea</taxon>
        <taxon>Araneidae</taxon>
        <taxon>Araneus</taxon>
    </lineage>
</organism>
<dbReference type="EMBL" id="BGPR01109868">
    <property type="protein sequence ID" value="GBM87368.1"/>
    <property type="molecule type" value="Genomic_DNA"/>
</dbReference>
<comment type="caution">
    <text evidence="1">The sequence shown here is derived from an EMBL/GenBank/DDBJ whole genome shotgun (WGS) entry which is preliminary data.</text>
</comment>